<proteinExistence type="predicted"/>
<dbReference type="InterPro" id="IPR043708">
    <property type="entry name" value="DUF5648"/>
</dbReference>
<sequence>MKIKMLMSCLFLSAAGSFASPAIAQSLVQMPDIPATAKLGTNASTMAIPDGVQLVELYRYYNSKDRNHWSGRSMPENWEKLGWRYEGSLGFISYTPFSGGHALYNCFIAGGHDFFTSPDPNCEGKNLSTFMPILGYVADTQIPGTVPLYRCMRGYTPTRADHFDTLSSVCENVPNKAMDGVIGYVFL</sequence>
<evidence type="ECO:0000313" key="4">
    <source>
        <dbReference type="Proteomes" id="UP001164392"/>
    </source>
</evidence>
<keyword evidence="1" id="KW-0732">Signal</keyword>
<dbReference type="Pfam" id="PF18885">
    <property type="entry name" value="DUF5648"/>
    <property type="match status" value="1"/>
</dbReference>
<dbReference type="EMBL" id="CP099534">
    <property type="protein sequence ID" value="UYK89470.1"/>
    <property type="molecule type" value="Genomic_DNA"/>
</dbReference>
<dbReference type="RefSeq" id="WP_152236046.1">
    <property type="nucleotide sequence ID" value="NZ_CP099534.1"/>
</dbReference>
<protein>
    <recommendedName>
        <fullName evidence="2">DUF5648 domain-containing protein</fullName>
    </recommendedName>
</protein>
<dbReference type="AlphaFoldDB" id="A0AA46SVS1"/>
<evidence type="ECO:0000259" key="2">
    <source>
        <dbReference type="Pfam" id="PF18885"/>
    </source>
</evidence>
<feature type="chain" id="PRO_5041318999" description="DUF5648 domain-containing protein" evidence="1">
    <location>
        <begin position="25"/>
        <end position="187"/>
    </location>
</feature>
<dbReference type="Proteomes" id="UP001164392">
    <property type="component" value="Chromosome"/>
</dbReference>
<evidence type="ECO:0000313" key="3">
    <source>
        <dbReference type="EMBL" id="UYK89470.1"/>
    </source>
</evidence>
<organism evidence="3 4">
    <name type="scientific">Xanthomonas sacchari</name>
    <dbReference type="NCBI Taxonomy" id="56458"/>
    <lineage>
        <taxon>Bacteria</taxon>
        <taxon>Pseudomonadati</taxon>
        <taxon>Pseudomonadota</taxon>
        <taxon>Gammaproteobacteria</taxon>
        <taxon>Lysobacterales</taxon>
        <taxon>Lysobacteraceae</taxon>
        <taxon>Xanthomonas</taxon>
    </lineage>
</organism>
<reference evidence="3" key="1">
    <citation type="submission" date="2022-06" db="EMBL/GenBank/DDBJ databases">
        <title>Dynamics of rice microbiomes reveals core vertical transmitted seed endophytes.</title>
        <authorList>
            <person name="Liao K."/>
            <person name="Zhang X."/>
        </authorList>
    </citation>
    <scope>NUCLEOTIDE SEQUENCE</scope>
    <source>
        <strain evidence="3">JR3-14</strain>
    </source>
</reference>
<evidence type="ECO:0000256" key="1">
    <source>
        <dbReference type="SAM" id="SignalP"/>
    </source>
</evidence>
<feature type="domain" description="DUF5648" evidence="2">
    <location>
        <begin position="48"/>
        <end position="116"/>
    </location>
</feature>
<accession>A0AA46SVS1</accession>
<gene>
    <name evidence="3" type="ORF">NG824_03195</name>
</gene>
<name>A0AA46SVS1_9XANT</name>
<feature type="signal peptide" evidence="1">
    <location>
        <begin position="1"/>
        <end position="24"/>
    </location>
</feature>